<dbReference type="GO" id="GO:0005874">
    <property type="term" value="C:microtubule"/>
    <property type="evidence" value="ECO:0007669"/>
    <property type="project" value="TreeGrafter"/>
</dbReference>
<dbReference type="EMBL" id="JAHFYH010000160">
    <property type="protein sequence ID" value="KAH0210638.1"/>
    <property type="molecule type" value="Genomic_DNA"/>
</dbReference>
<keyword evidence="2" id="KW-0342">GTP-binding</keyword>
<accession>A0A9P8G756</accession>
<evidence type="ECO:0000256" key="2">
    <source>
        <dbReference type="ARBA" id="ARBA00023134"/>
    </source>
</evidence>
<reference evidence="5" key="1">
    <citation type="journal article" date="2021" name="J Fungi (Basel)">
        <title>Virulence traits and population genomics of the black yeast Aureobasidium melanogenum.</title>
        <authorList>
            <person name="Cernosa A."/>
            <person name="Sun X."/>
            <person name="Gostincar C."/>
            <person name="Fang C."/>
            <person name="Gunde-Cimerman N."/>
            <person name="Song Z."/>
        </authorList>
    </citation>
    <scope>NUCLEOTIDE SEQUENCE</scope>
    <source>
        <strain evidence="5">EXF-8016</strain>
    </source>
</reference>
<dbReference type="GO" id="GO:0016020">
    <property type="term" value="C:membrane"/>
    <property type="evidence" value="ECO:0007669"/>
    <property type="project" value="TreeGrafter"/>
</dbReference>
<dbReference type="GO" id="GO:0048312">
    <property type="term" value="P:intracellular distribution of mitochondria"/>
    <property type="evidence" value="ECO:0007669"/>
    <property type="project" value="TreeGrafter"/>
</dbReference>
<dbReference type="PANTHER" id="PTHR11566:SF21">
    <property type="entry name" value="DYNAMIN RELATED PROTEIN 1, ISOFORM A"/>
    <property type="match status" value="1"/>
</dbReference>
<name>A0A9P8G756_AURME</name>
<dbReference type="FunFam" id="3.40.50.300:FF:001425">
    <property type="entry name" value="Dynamin GTPase, putative"/>
    <property type="match status" value="1"/>
</dbReference>
<gene>
    <name evidence="5" type="ORF">KCV03_g9973</name>
</gene>
<evidence type="ECO:0000256" key="1">
    <source>
        <dbReference type="ARBA" id="ARBA00022741"/>
    </source>
</evidence>
<feature type="non-terminal residue" evidence="5">
    <location>
        <position position="668"/>
    </location>
</feature>
<dbReference type="InterPro" id="IPR027417">
    <property type="entry name" value="P-loop_NTPase"/>
</dbReference>
<dbReference type="SUPFAM" id="SSF52540">
    <property type="entry name" value="P-loop containing nucleoside triphosphate hydrolases"/>
    <property type="match status" value="1"/>
</dbReference>
<dbReference type="InterPro" id="IPR001401">
    <property type="entry name" value="Dynamin_GTPase"/>
</dbReference>
<dbReference type="CDD" id="cd08771">
    <property type="entry name" value="DLP_1"/>
    <property type="match status" value="1"/>
</dbReference>
<dbReference type="InterPro" id="IPR030381">
    <property type="entry name" value="G_DYNAMIN_dom"/>
</dbReference>
<dbReference type="GO" id="GO:0006897">
    <property type="term" value="P:endocytosis"/>
    <property type="evidence" value="ECO:0007669"/>
    <property type="project" value="TreeGrafter"/>
</dbReference>
<dbReference type="GO" id="GO:0003924">
    <property type="term" value="F:GTPase activity"/>
    <property type="evidence" value="ECO:0007669"/>
    <property type="project" value="InterPro"/>
</dbReference>
<dbReference type="PANTHER" id="PTHR11566">
    <property type="entry name" value="DYNAMIN"/>
    <property type="match status" value="1"/>
</dbReference>
<evidence type="ECO:0000313" key="5">
    <source>
        <dbReference type="EMBL" id="KAH0210638.1"/>
    </source>
</evidence>
<dbReference type="Pfam" id="PF01031">
    <property type="entry name" value="Dynamin_M"/>
    <property type="match status" value="1"/>
</dbReference>
<dbReference type="PROSITE" id="PS51718">
    <property type="entry name" value="G_DYNAMIN_2"/>
    <property type="match status" value="1"/>
</dbReference>
<evidence type="ECO:0000313" key="6">
    <source>
        <dbReference type="Proteomes" id="UP000767238"/>
    </source>
</evidence>
<feature type="domain" description="Dynamin-type G" evidence="4">
    <location>
        <begin position="27"/>
        <end position="321"/>
    </location>
</feature>
<dbReference type="AlphaFoldDB" id="A0A9P8G756"/>
<dbReference type="GO" id="GO:0000266">
    <property type="term" value="P:mitochondrial fission"/>
    <property type="evidence" value="ECO:0007669"/>
    <property type="project" value="TreeGrafter"/>
</dbReference>
<evidence type="ECO:0000259" key="4">
    <source>
        <dbReference type="PROSITE" id="PS51718"/>
    </source>
</evidence>
<reference evidence="5" key="2">
    <citation type="submission" date="2021-08" db="EMBL/GenBank/DDBJ databases">
        <authorList>
            <person name="Gostincar C."/>
            <person name="Sun X."/>
            <person name="Song Z."/>
            <person name="Gunde-Cimerman N."/>
        </authorList>
    </citation>
    <scope>NUCLEOTIDE SEQUENCE</scope>
    <source>
        <strain evidence="5">EXF-8016</strain>
    </source>
</reference>
<dbReference type="GO" id="GO:0005525">
    <property type="term" value="F:GTP binding"/>
    <property type="evidence" value="ECO:0007669"/>
    <property type="project" value="InterPro"/>
</dbReference>
<feature type="coiled-coil region" evidence="3">
    <location>
        <begin position="324"/>
        <end position="351"/>
    </location>
</feature>
<dbReference type="GO" id="GO:0016559">
    <property type="term" value="P:peroxisome fission"/>
    <property type="evidence" value="ECO:0007669"/>
    <property type="project" value="TreeGrafter"/>
</dbReference>
<sequence length="668" mass="75340">MFALSSPKSASRLEQIAALRARGIGNHINLPQLVVSGDQSAGKSSVLGGLTGLPFPRQDGLCTGFATEILLHHDDSEETKIEASLIPGSGQNQESLQALTAYSRTLRSLADLPDVISDAGELMGVRGFGKVTTGPSFSGDLLKIRISGPVELHLSIVDLPGIILVPNEEQTDDDVDTVHRLVDQYLKNPRTIILAVVQAGNDIANQSIIRKSRKFDVDGERTVGIITKPYLINEGSEKRIALLAKNQDTTKLKFEYFLLKNPSPSELESQVDALNRESREHSFFPTSPWKEQNLDKDRTGIGALRHFLQKLLDRHMEHELPRVREEIETLATSVEQELNHLGEERTELTEMRLYLSRLAMKFHSITTAALSGDYHDTDPDFFPHSVLSSDREVNRLRAMVHQLNMEFSHTMREDGQKRKIVGQEREAPSHRSVALPANFSSESLSDGASGVNGMDSSDETQLRVSREEMVKWVEETYRRNWGKELPGNTNHVLLSELFHVHSSRWSKLAEAHIKNIHQVVDEFMQAALEHVVREEDVRWKISQLILESLDRNARAGRSELDKLLEDERQQPITYNHYYTDNIQKSRQDFLRNSIEKAIREATDHEWNGNLHISNNSVDGQKLLAALQRRINVDMDLQACEEALAGLNTYYKVGYHIECAKSNADFSAR</sequence>
<keyword evidence="3" id="KW-0175">Coiled coil</keyword>
<organism evidence="5 6">
    <name type="scientific">Aureobasidium melanogenum</name>
    <name type="common">Aureobasidium pullulans var. melanogenum</name>
    <dbReference type="NCBI Taxonomy" id="46634"/>
    <lineage>
        <taxon>Eukaryota</taxon>
        <taxon>Fungi</taxon>
        <taxon>Dikarya</taxon>
        <taxon>Ascomycota</taxon>
        <taxon>Pezizomycotina</taxon>
        <taxon>Dothideomycetes</taxon>
        <taxon>Dothideomycetidae</taxon>
        <taxon>Dothideales</taxon>
        <taxon>Saccotheciaceae</taxon>
        <taxon>Aureobasidium</taxon>
    </lineage>
</organism>
<evidence type="ECO:0000256" key="3">
    <source>
        <dbReference type="SAM" id="Coils"/>
    </source>
</evidence>
<comment type="caution">
    <text evidence="5">The sequence shown here is derived from an EMBL/GenBank/DDBJ whole genome shotgun (WGS) entry which is preliminary data.</text>
</comment>
<dbReference type="GO" id="GO:0005739">
    <property type="term" value="C:mitochondrion"/>
    <property type="evidence" value="ECO:0007669"/>
    <property type="project" value="TreeGrafter"/>
</dbReference>
<dbReference type="InterPro" id="IPR000375">
    <property type="entry name" value="Dynamin_stalk"/>
</dbReference>
<dbReference type="SMART" id="SM00053">
    <property type="entry name" value="DYNc"/>
    <property type="match status" value="1"/>
</dbReference>
<dbReference type="PRINTS" id="PR00195">
    <property type="entry name" value="DYNAMIN"/>
</dbReference>
<dbReference type="InterPro" id="IPR022812">
    <property type="entry name" value="Dynamin"/>
</dbReference>
<protein>
    <submittedName>
        <fullName evidence="5">Dynamin GTPase</fullName>
    </submittedName>
</protein>
<dbReference type="InterPro" id="IPR045063">
    <property type="entry name" value="Dynamin_N"/>
</dbReference>
<keyword evidence="1" id="KW-0547">Nucleotide-binding</keyword>
<dbReference type="GO" id="GO:0008017">
    <property type="term" value="F:microtubule binding"/>
    <property type="evidence" value="ECO:0007669"/>
    <property type="project" value="TreeGrafter"/>
</dbReference>
<dbReference type="Gene3D" id="3.40.50.300">
    <property type="entry name" value="P-loop containing nucleotide triphosphate hydrolases"/>
    <property type="match status" value="1"/>
</dbReference>
<dbReference type="Proteomes" id="UP000767238">
    <property type="component" value="Unassembled WGS sequence"/>
</dbReference>
<dbReference type="Gene3D" id="1.20.120.1240">
    <property type="entry name" value="Dynamin, middle domain"/>
    <property type="match status" value="1"/>
</dbReference>
<dbReference type="Pfam" id="PF00350">
    <property type="entry name" value="Dynamin_N"/>
    <property type="match status" value="1"/>
</dbReference>
<proteinExistence type="predicted"/>